<dbReference type="Proteomes" id="UP000057181">
    <property type="component" value="Chromosome"/>
</dbReference>
<evidence type="ECO:0000256" key="1">
    <source>
        <dbReference type="SAM" id="MobiDB-lite"/>
    </source>
</evidence>
<evidence type="ECO:0000313" key="3">
    <source>
        <dbReference type="EMBL" id="GEO91550.1"/>
    </source>
</evidence>
<protein>
    <submittedName>
        <fullName evidence="2">Uncharacterized protein</fullName>
    </submittedName>
</protein>
<feature type="region of interest" description="Disordered" evidence="1">
    <location>
        <begin position="46"/>
        <end position="66"/>
    </location>
</feature>
<reference evidence="3 5" key="2">
    <citation type="submission" date="2019-07" db="EMBL/GenBank/DDBJ databases">
        <title>Whole genome shotgun sequence of Kocuria flava NBRC 107626.</title>
        <authorList>
            <person name="Hosoyama A."/>
            <person name="Uohara A."/>
            <person name="Ohji S."/>
            <person name="Ichikawa N."/>
        </authorList>
    </citation>
    <scope>NUCLEOTIDE SEQUENCE [LARGE SCALE GENOMIC DNA]</scope>
    <source>
        <strain evidence="3 5">NBRC 107626</strain>
    </source>
</reference>
<organism evidence="2 4">
    <name type="scientific">Kocuria flava</name>
    <dbReference type="NCBI Taxonomy" id="446860"/>
    <lineage>
        <taxon>Bacteria</taxon>
        <taxon>Bacillati</taxon>
        <taxon>Actinomycetota</taxon>
        <taxon>Actinomycetes</taxon>
        <taxon>Micrococcales</taxon>
        <taxon>Micrococcaceae</taxon>
        <taxon>Kocuria</taxon>
    </lineage>
</organism>
<dbReference type="STRING" id="446860.AS188_10070"/>
<accession>A0A0U3GIP4</accession>
<gene>
    <name evidence="2" type="ORF">AS188_10070</name>
    <name evidence="3" type="ORF">KFL01_08560</name>
</gene>
<evidence type="ECO:0000313" key="5">
    <source>
        <dbReference type="Proteomes" id="UP000321155"/>
    </source>
</evidence>
<evidence type="ECO:0000313" key="4">
    <source>
        <dbReference type="Proteomes" id="UP000057181"/>
    </source>
</evidence>
<dbReference type="KEGG" id="kfv:AS188_10070"/>
<reference evidence="2 4" key="1">
    <citation type="submission" date="2015-11" db="EMBL/GenBank/DDBJ databases">
        <title>Complete Genome Sequence of Kocuria flava strain HO-9041.</title>
        <authorList>
            <person name="Zhou M."/>
            <person name="Dai J."/>
        </authorList>
    </citation>
    <scope>NUCLEOTIDE SEQUENCE [LARGE SCALE GENOMIC DNA]</scope>
    <source>
        <strain evidence="2 4">HO-9041</strain>
    </source>
</reference>
<keyword evidence="5" id="KW-1185">Reference proteome</keyword>
<dbReference type="Proteomes" id="UP000321155">
    <property type="component" value="Unassembled WGS sequence"/>
</dbReference>
<dbReference type="EMBL" id="BJZR01000014">
    <property type="protein sequence ID" value="GEO91550.1"/>
    <property type="molecule type" value="Genomic_DNA"/>
</dbReference>
<dbReference type="EMBL" id="CP013254">
    <property type="protein sequence ID" value="ALU40030.1"/>
    <property type="molecule type" value="Genomic_DNA"/>
</dbReference>
<dbReference type="AlphaFoldDB" id="A0A0U3GIP4"/>
<proteinExistence type="predicted"/>
<name>A0A0U3GIP4_9MICC</name>
<sequence>MSRPWWSGPVVPRTAVVAPDTAAVRCTSGATVTIPCDADRDRIPQLLSAGRPAPPAGSDPQTYPEAPDAHRVWAEILDDLGACLPDLSRADPDLRPVSGRREEAVAGIEVTDGLHGFSVLAGQGVVAGLPLWRLRYRAPTG</sequence>
<evidence type="ECO:0000313" key="2">
    <source>
        <dbReference type="EMBL" id="ALU40030.1"/>
    </source>
</evidence>